<dbReference type="InterPro" id="IPR021778">
    <property type="entry name" value="Se/S_carrier-like"/>
</dbReference>
<gene>
    <name evidence="2" type="ORF">SDC9_134978</name>
</gene>
<dbReference type="AlphaFoldDB" id="A0A645DFS2"/>
<sequence length="78" mass="8573">MRKRTLKLLITFHTTTGAMAMEQYCRKENLPGRLIPVPTQITAGCGMAWCATPESLSALQSAVSNAGLDVQGWYEMLL</sequence>
<reference evidence="2" key="1">
    <citation type="submission" date="2019-08" db="EMBL/GenBank/DDBJ databases">
        <authorList>
            <person name="Kucharzyk K."/>
            <person name="Murdoch R.W."/>
            <person name="Higgins S."/>
            <person name="Loffler F."/>
        </authorList>
    </citation>
    <scope>NUCLEOTIDE SEQUENCE</scope>
</reference>
<evidence type="ECO:0000313" key="2">
    <source>
        <dbReference type="EMBL" id="MPM87878.1"/>
    </source>
</evidence>
<dbReference type="Pfam" id="PF11823">
    <property type="entry name" value="Se_S_carrier"/>
    <property type="match status" value="1"/>
</dbReference>
<organism evidence="2">
    <name type="scientific">bioreactor metagenome</name>
    <dbReference type="NCBI Taxonomy" id="1076179"/>
    <lineage>
        <taxon>unclassified sequences</taxon>
        <taxon>metagenomes</taxon>
        <taxon>ecological metagenomes</taxon>
    </lineage>
</organism>
<dbReference type="EMBL" id="VSSQ01035605">
    <property type="protein sequence ID" value="MPM87878.1"/>
    <property type="molecule type" value="Genomic_DNA"/>
</dbReference>
<protein>
    <recommendedName>
        <fullName evidence="1">Putative Se/S carrier protein-like domain-containing protein</fullName>
    </recommendedName>
</protein>
<accession>A0A645DFS2</accession>
<name>A0A645DFS2_9ZZZZ</name>
<evidence type="ECO:0000259" key="1">
    <source>
        <dbReference type="Pfam" id="PF11823"/>
    </source>
</evidence>
<comment type="caution">
    <text evidence="2">The sequence shown here is derived from an EMBL/GenBank/DDBJ whole genome shotgun (WGS) entry which is preliminary data.</text>
</comment>
<feature type="domain" description="Putative Se/S carrier protein-like" evidence="1">
    <location>
        <begin position="8"/>
        <end position="75"/>
    </location>
</feature>
<proteinExistence type="predicted"/>